<reference evidence="2 3" key="1">
    <citation type="submission" date="2019-07" db="EMBL/GenBank/DDBJ databases">
        <title>Rapid identification of Enteric Bacteria from Whole Genome Sequences (WGS) using Average Nucleotide Identity (ANI).</title>
        <authorList>
            <person name="Lane C."/>
        </authorList>
    </citation>
    <scope>NUCLEOTIDE SEQUENCE [LARGE SCALE GENOMIC DNA]</scope>
    <source>
        <strain evidence="2 3">D2411</strain>
    </source>
</reference>
<sequence>MNQEQELQLSNLSPAQKRNVAKNALEKFERLDNLHIQGNLSDFDNQRDVYIELNTALQFVTEHNPQIAIEYRKNSQKMEQIYEEQDKRASFIKNEDTGKTEMIPHKDDEKYVKFFEENNYKLAKELDKQLNMMENEAKLYEKTKNADNEKLKEIGAKLKDGVLKYSPIEEIDKERFKQSYPIATKRIEKAFQNQIEAKKEQGMQI</sequence>
<accession>A0A562XCN7</accession>
<comment type="caution">
    <text evidence="2">The sequence shown here is derived from an EMBL/GenBank/DDBJ whole genome shotgun (WGS) entry which is preliminary data.</text>
</comment>
<dbReference type="RefSeq" id="WP_147497477.1">
    <property type="nucleotide sequence ID" value="NZ_VOAP01000016.1"/>
</dbReference>
<dbReference type="EMBL" id="VOAP01000016">
    <property type="protein sequence ID" value="TWO19880.1"/>
    <property type="molecule type" value="Genomic_DNA"/>
</dbReference>
<dbReference type="Proteomes" id="UP000321812">
    <property type="component" value="Unassembled WGS sequence"/>
</dbReference>
<protein>
    <submittedName>
        <fullName evidence="2">Uncharacterized protein</fullName>
    </submittedName>
</protein>
<dbReference type="AlphaFoldDB" id="A0A562XCN7"/>
<keyword evidence="1" id="KW-0175">Coiled coil</keyword>
<name>A0A562XCN7_CAMHY</name>
<gene>
    <name evidence="2" type="ORF">YZ82_07275</name>
</gene>
<proteinExistence type="predicted"/>
<evidence type="ECO:0000313" key="2">
    <source>
        <dbReference type="EMBL" id="TWO19880.1"/>
    </source>
</evidence>
<evidence type="ECO:0000256" key="1">
    <source>
        <dbReference type="SAM" id="Coils"/>
    </source>
</evidence>
<feature type="coiled-coil region" evidence="1">
    <location>
        <begin position="123"/>
        <end position="150"/>
    </location>
</feature>
<organism evidence="2 3">
    <name type="scientific">Campylobacter hyointestinalis</name>
    <dbReference type="NCBI Taxonomy" id="198"/>
    <lineage>
        <taxon>Bacteria</taxon>
        <taxon>Pseudomonadati</taxon>
        <taxon>Campylobacterota</taxon>
        <taxon>Epsilonproteobacteria</taxon>
        <taxon>Campylobacterales</taxon>
        <taxon>Campylobacteraceae</taxon>
        <taxon>Campylobacter</taxon>
    </lineage>
</organism>
<evidence type="ECO:0000313" key="3">
    <source>
        <dbReference type="Proteomes" id="UP000321812"/>
    </source>
</evidence>